<sequence length="676" mass="73442">MKLKADGTKEWDKTLGTKGFEGFGLGEWYPSFNPALNSLQQTSDGGYILGVRTISSISGDKTQDNLGGSDYWLVKLRADGSKVWDKTIGTFGDDFFVSVQQTSDGNYILGGSSYSSIEGDKSEENKGKPATNGDPTTDYWIIKIKEGKSYTAQWNRRYGGANHDVLTSVIKTSDGGYLAGGFSVSNNSGDKSLVNQGQNDYWIVKSDKNGKKLWDKRYGGSNQDYLNRVIQTLDGGYLLAGSSHSGKSGDKTEANQGQRDYWVVKINARGNKQWDKTFGGSGYDELKKVIQLNSGEYVLGGYSDSPASGSKSQASRGGTDYWLVKISANDTKLWDHCYGGNLDELFGSFTETRDGGLFLGGFSLSGKSGDKSQASYGAGDYWAVKTDKDGHLLWEKSYGGSGQEEAYSVGRSQGANLYLAGTSESGNTGDKSQASQGGKDYWLINLDEQGTKLWDSSFGGSKDDELRASTFTGEGNYLLAGYSYSGVSGDKTQPSQGASDYWVVQVDGNGNKVADQRYGGSGEDELRTIFQTNDGGLLLGGRSNSGVSGDRTQPSQGGTDYWLVKVAPAATPILAAREAILAEEQISSFYPVQVQAYPNPFQDQVTVSFTLPLTQTATVKVYDSQSREVTTLFQEEAKANQTYQVKWRTGNKPAGLYFLQLQTPTRHQQWKLLLTK</sequence>
<evidence type="ECO:0000259" key="1">
    <source>
        <dbReference type="Pfam" id="PF18962"/>
    </source>
</evidence>
<dbReference type="PANTHER" id="PTHR42754:SF1">
    <property type="entry name" value="LIPOPROTEIN"/>
    <property type="match status" value="1"/>
</dbReference>
<keyword evidence="3" id="KW-1185">Reference proteome</keyword>
<dbReference type="AlphaFoldDB" id="A0A7L7L530"/>
<dbReference type="InterPro" id="IPR026444">
    <property type="entry name" value="Secre_tail"/>
</dbReference>
<dbReference type="Pfam" id="PF18962">
    <property type="entry name" value="Por_Secre_tail"/>
    <property type="match status" value="1"/>
</dbReference>
<feature type="domain" description="Secretion system C-terminal sorting" evidence="1">
    <location>
        <begin position="597"/>
        <end position="669"/>
    </location>
</feature>
<reference evidence="2 3" key="1">
    <citation type="submission" date="2020-08" db="EMBL/GenBank/DDBJ databases">
        <title>Adhaeribacter dokdonensis sp. nov., isolated from the rhizosphere of Elymus tsukushiensis, a plant native to the Dokdo Islands, Republic of Korea.</title>
        <authorList>
            <person name="Ghim S.Y."/>
        </authorList>
    </citation>
    <scope>NUCLEOTIDE SEQUENCE [LARGE SCALE GENOMIC DNA]</scope>
    <source>
        <strain evidence="2 3">KUDC8001</strain>
    </source>
</reference>
<name>A0A7L7L530_9BACT</name>
<dbReference type="NCBIfam" id="TIGR04183">
    <property type="entry name" value="Por_Secre_tail"/>
    <property type="match status" value="1"/>
</dbReference>
<gene>
    <name evidence="2" type="ORF">HUW48_07380</name>
</gene>
<evidence type="ECO:0000313" key="3">
    <source>
        <dbReference type="Proteomes" id="UP000514509"/>
    </source>
</evidence>
<dbReference type="RefSeq" id="WP_182415065.1">
    <property type="nucleotide sequence ID" value="NZ_CP055153.1"/>
</dbReference>
<dbReference type="Proteomes" id="UP000514509">
    <property type="component" value="Chromosome"/>
</dbReference>
<evidence type="ECO:0000313" key="2">
    <source>
        <dbReference type="EMBL" id="QMU27874.1"/>
    </source>
</evidence>
<dbReference type="EMBL" id="CP055153">
    <property type="protein sequence ID" value="QMU27874.1"/>
    <property type="molecule type" value="Genomic_DNA"/>
</dbReference>
<dbReference type="Gene3D" id="2.60.40.4070">
    <property type="match status" value="1"/>
</dbReference>
<dbReference type="PANTHER" id="PTHR42754">
    <property type="entry name" value="ENDOGLUCANASE"/>
    <property type="match status" value="1"/>
</dbReference>
<accession>A0A7L7L530</accession>
<dbReference type="KEGG" id="add:HUW48_07380"/>
<organism evidence="2 3">
    <name type="scientific">Adhaeribacter radiodurans</name>
    <dbReference type="NCBI Taxonomy" id="2745197"/>
    <lineage>
        <taxon>Bacteria</taxon>
        <taxon>Pseudomonadati</taxon>
        <taxon>Bacteroidota</taxon>
        <taxon>Cytophagia</taxon>
        <taxon>Cytophagales</taxon>
        <taxon>Hymenobacteraceae</taxon>
        <taxon>Adhaeribacter</taxon>
    </lineage>
</organism>
<protein>
    <submittedName>
        <fullName evidence="2">T9SS type A sorting domain-containing protein</fullName>
    </submittedName>
</protein>
<proteinExistence type="predicted"/>